<dbReference type="Pfam" id="PF00132">
    <property type="entry name" value="Hexapep"/>
    <property type="match status" value="1"/>
</dbReference>
<dbReference type="AlphaFoldDB" id="A0A495J4K5"/>
<dbReference type="OrthoDB" id="9801697at2"/>
<organism evidence="4 5">
    <name type="scientific">Mucilaginibacter gracilis</name>
    <dbReference type="NCBI Taxonomy" id="423350"/>
    <lineage>
        <taxon>Bacteria</taxon>
        <taxon>Pseudomonadati</taxon>
        <taxon>Bacteroidota</taxon>
        <taxon>Sphingobacteriia</taxon>
        <taxon>Sphingobacteriales</taxon>
        <taxon>Sphingobacteriaceae</taxon>
        <taxon>Mucilaginibacter</taxon>
    </lineage>
</organism>
<dbReference type="CDD" id="cd04647">
    <property type="entry name" value="LbH_MAT_like"/>
    <property type="match status" value="1"/>
</dbReference>
<dbReference type="PANTHER" id="PTHR23416:SF23">
    <property type="entry name" value="ACETYLTRANSFERASE C18B11.09C-RELATED"/>
    <property type="match status" value="1"/>
</dbReference>
<evidence type="ECO:0000313" key="4">
    <source>
        <dbReference type="EMBL" id="RKR83532.1"/>
    </source>
</evidence>
<protein>
    <submittedName>
        <fullName evidence="4">Transferase family hexapeptide repeat protein</fullName>
    </submittedName>
</protein>
<accession>A0A495J4K5</accession>
<evidence type="ECO:0000256" key="2">
    <source>
        <dbReference type="ARBA" id="ARBA00022679"/>
    </source>
</evidence>
<dbReference type="GO" id="GO:0005829">
    <property type="term" value="C:cytosol"/>
    <property type="evidence" value="ECO:0007669"/>
    <property type="project" value="TreeGrafter"/>
</dbReference>
<keyword evidence="3" id="KW-1133">Transmembrane helix</keyword>
<sequence length="238" mass="26004">MLKRYLNKMISTWKGFDYQIDKRVPMYYIILLVLNRCMMLVNGYLSGISNKGLFFLSRKAKVKARFKLKVGRSVSIADGCLIDALSEKGIRLGNNVAMGINTRIEGTGNLQVLGKGMRVGNNVGLGYDSFYGCSGGITIGDDTIIGNYVSFHSENHVFNSLEKPIRLQGVSHRGITIGKNCWIGAKVTVLDGVVMEDGCIIAAGAVLKAGVYGANNIYGGVPAKLIRYREEMEVYSGQ</sequence>
<dbReference type="EMBL" id="RBKU01000001">
    <property type="protein sequence ID" value="RKR83532.1"/>
    <property type="molecule type" value="Genomic_DNA"/>
</dbReference>
<dbReference type="InterPro" id="IPR011004">
    <property type="entry name" value="Trimer_LpxA-like_sf"/>
</dbReference>
<dbReference type="PANTHER" id="PTHR23416">
    <property type="entry name" value="SIALIC ACID SYNTHASE-RELATED"/>
    <property type="match status" value="1"/>
</dbReference>
<dbReference type="GO" id="GO:0008374">
    <property type="term" value="F:O-acyltransferase activity"/>
    <property type="evidence" value="ECO:0007669"/>
    <property type="project" value="TreeGrafter"/>
</dbReference>
<dbReference type="InterPro" id="IPR051159">
    <property type="entry name" value="Hexapeptide_acetyltransf"/>
</dbReference>
<dbReference type="Gene3D" id="2.160.10.10">
    <property type="entry name" value="Hexapeptide repeat proteins"/>
    <property type="match status" value="1"/>
</dbReference>
<comment type="caution">
    <text evidence="4">The sequence shown here is derived from an EMBL/GenBank/DDBJ whole genome shotgun (WGS) entry which is preliminary data.</text>
</comment>
<evidence type="ECO:0000256" key="1">
    <source>
        <dbReference type="ARBA" id="ARBA00007274"/>
    </source>
</evidence>
<gene>
    <name evidence="4" type="ORF">BDD43_3742</name>
</gene>
<dbReference type="RefSeq" id="WP_121199013.1">
    <property type="nucleotide sequence ID" value="NZ_RBKU01000001.1"/>
</dbReference>
<reference evidence="4 5" key="1">
    <citation type="submission" date="2018-10" db="EMBL/GenBank/DDBJ databases">
        <title>Genomic Encyclopedia of Archaeal and Bacterial Type Strains, Phase II (KMG-II): from individual species to whole genera.</title>
        <authorList>
            <person name="Goeker M."/>
        </authorList>
    </citation>
    <scope>NUCLEOTIDE SEQUENCE [LARGE SCALE GENOMIC DNA]</scope>
    <source>
        <strain evidence="4 5">DSM 18602</strain>
    </source>
</reference>
<proteinExistence type="inferred from homology"/>
<name>A0A495J4K5_9SPHI</name>
<keyword evidence="3" id="KW-0812">Transmembrane</keyword>
<dbReference type="SUPFAM" id="SSF51161">
    <property type="entry name" value="Trimeric LpxA-like enzymes"/>
    <property type="match status" value="1"/>
</dbReference>
<comment type="similarity">
    <text evidence="1">Belongs to the transferase hexapeptide repeat family.</text>
</comment>
<keyword evidence="2 4" id="KW-0808">Transferase</keyword>
<keyword evidence="3" id="KW-0472">Membrane</keyword>
<feature type="transmembrane region" description="Helical" evidence="3">
    <location>
        <begin position="26"/>
        <end position="45"/>
    </location>
</feature>
<dbReference type="InterPro" id="IPR001451">
    <property type="entry name" value="Hexapep"/>
</dbReference>
<keyword evidence="5" id="KW-1185">Reference proteome</keyword>
<dbReference type="Proteomes" id="UP000268007">
    <property type="component" value="Unassembled WGS sequence"/>
</dbReference>
<evidence type="ECO:0000256" key="3">
    <source>
        <dbReference type="SAM" id="Phobius"/>
    </source>
</evidence>
<evidence type="ECO:0000313" key="5">
    <source>
        <dbReference type="Proteomes" id="UP000268007"/>
    </source>
</evidence>